<name>A0A853MH98_9CYAN</name>
<proteinExistence type="predicted"/>
<comment type="caution">
    <text evidence="1">The sequence shown here is derived from an EMBL/GenBank/DDBJ whole genome shotgun (WGS) entry which is preliminary data.</text>
</comment>
<reference evidence="1 2" key="1">
    <citation type="submission" date="2016-05" db="EMBL/GenBank/DDBJ databases">
        <title>First complete genome of the cyanobacterium Cylindrospermopsis raciborskii CS505, containing a circular chromosome and a single extrachromosomal element.</title>
        <authorList>
            <person name="Fuentes J."/>
            <person name="Tamames J."/>
            <person name="Allen E."/>
            <person name="Plominski A."/>
            <person name="Vasquez M."/>
        </authorList>
    </citation>
    <scope>NUCLEOTIDE SEQUENCE [LARGE SCALE GENOMIC DNA]</scope>
    <source>
        <strain evidence="1 2">CS505</strain>
    </source>
</reference>
<evidence type="ECO:0000313" key="1">
    <source>
        <dbReference type="EMBL" id="OBU76997.1"/>
    </source>
</evidence>
<accession>A0A853MH98</accession>
<dbReference type="RefSeq" id="WP_065180017.1">
    <property type="nucleotide sequence ID" value="NZ_LYXA01000001.1"/>
</dbReference>
<dbReference type="AlphaFoldDB" id="A0A853MH98"/>
<organism evidence="1 2">
    <name type="scientific">Cylindrospermopsis raciborskii CS-505</name>
    <dbReference type="NCBI Taxonomy" id="533240"/>
    <lineage>
        <taxon>Bacteria</taxon>
        <taxon>Bacillati</taxon>
        <taxon>Cyanobacteriota</taxon>
        <taxon>Cyanophyceae</taxon>
        <taxon>Nostocales</taxon>
        <taxon>Aphanizomenonaceae</taxon>
        <taxon>Cylindrospermopsis</taxon>
    </lineage>
</organism>
<gene>
    <name evidence="1" type="ORF">A9P98_12340</name>
</gene>
<dbReference type="Proteomes" id="UP000093903">
    <property type="component" value="Unassembled WGS sequence"/>
</dbReference>
<dbReference type="EMBL" id="LYXA01000001">
    <property type="protein sequence ID" value="OBU76997.1"/>
    <property type="molecule type" value="Genomic_DNA"/>
</dbReference>
<protein>
    <recommendedName>
        <fullName evidence="3">DUF4351 domain-containing protein</fullName>
    </recommendedName>
</protein>
<evidence type="ECO:0000313" key="2">
    <source>
        <dbReference type="Proteomes" id="UP000093903"/>
    </source>
</evidence>
<evidence type="ECO:0008006" key="3">
    <source>
        <dbReference type="Google" id="ProtNLM"/>
    </source>
</evidence>
<sequence length="72" mass="8142">MGLPCPYFFTPLFSQIIATSHLQPPCHPVRALAESLLDFRDISDLEAWLKDSQKSNDLKPQVDMQNGNQLDV</sequence>